<keyword evidence="12" id="KW-0675">Receptor</keyword>
<dbReference type="Pfam" id="PF07715">
    <property type="entry name" value="Plug"/>
    <property type="match status" value="1"/>
</dbReference>
<evidence type="ECO:0000256" key="1">
    <source>
        <dbReference type="ARBA" id="ARBA00004571"/>
    </source>
</evidence>
<dbReference type="InterPro" id="IPR012910">
    <property type="entry name" value="Plug_dom"/>
</dbReference>
<feature type="domain" description="TonB-dependent receptor-like beta-barrel" evidence="10">
    <location>
        <begin position="317"/>
        <end position="894"/>
    </location>
</feature>
<keyword evidence="13" id="KW-1185">Reference proteome</keyword>
<reference evidence="12 13" key="1">
    <citation type="submission" date="2019-03" db="EMBL/GenBank/DDBJ databases">
        <title>Genomic Encyclopedia of Type Strains, Phase IV (KMG-IV): sequencing the most valuable type-strain genomes for metagenomic binning, comparative biology and taxonomic classification.</title>
        <authorList>
            <person name="Goeker M."/>
        </authorList>
    </citation>
    <scope>NUCLEOTIDE SEQUENCE [LARGE SCALE GENOMIC DNA]</scope>
    <source>
        <strain evidence="12 13">DSM 16380</strain>
    </source>
</reference>
<evidence type="ECO:0000256" key="8">
    <source>
        <dbReference type="RuleBase" id="RU003357"/>
    </source>
</evidence>
<dbReference type="Proteomes" id="UP000295537">
    <property type="component" value="Unassembled WGS sequence"/>
</dbReference>
<dbReference type="AlphaFoldDB" id="A0A4R2N9U4"/>
<evidence type="ECO:0000313" key="12">
    <source>
        <dbReference type="EMBL" id="TCP17823.1"/>
    </source>
</evidence>
<accession>A0A4R2N9U4</accession>
<feature type="chain" id="PRO_5020595555" evidence="9">
    <location>
        <begin position="22"/>
        <end position="924"/>
    </location>
</feature>
<feature type="signal peptide" evidence="9">
    <location>
        <begin position="1"/>
        <end position="21"/>
    </location>
</feature>
<dbReference type="RefSeq" id="WP_132501064.1">
    <property type="nucleotide sequence ID" value="NZ_LVXA01000001.1"/>
</dbReference>
<dbReference type="PANTHER" id="PTHR30069">
    <property type="entry name" value="TONB-DEPENDENT OUTER MEMBRANE RECEPTOR"/>
    <property type="match status" value="1"/>
</dbReference>
<dbReference type="InterPro" id="IPR039426">
    <property type="entry name" value="TonB-dep_rcpt-like"/>
</dbReference>
<keyword evidence="9" id="KW-0732">Signal</keyword>
<dbReference type="SUPFAM" id="SSF56935">
    <property type="entry name" value="Porins"/>
    <property type="match status" value="1"/>
</dbReference>
<keyword evidence="4" id="KW-0812">Transmembrane</keyword>
<name>A0A4R2N9U4_9PAST</name>
<dbReference type="InterPro" id="IPR037066">
    <property type="entry name" value="Plug_dom_sf"/>
</dbReference>
<evidence type="ECO:0000256" key="7">
    <source>
        <dbReference type="ARBA" id="ARBA00023237"/>
    </source>
</evidence>
<gene>
    <name evidence="12" type="ORF">EV693_10453</name>
</gene>
<evidence type="ECO:0000256" key="4">
    <source>
        <dbReference type="ARBA" id="ARBA00022692"/>
    </source>
</evidence>
<dbReference type="PANTHER" id="PTHR30069:SF40">
    <property type="entry name" value="TONB-DEPENDENT RECEPTOR NMB0964-RELATED"/>
    <property type="match status" value="1"/>
</dbReference>
<evidence type="ECO:0000256" key="6">
    <source>
        <dbReference type="ARBA" id="ARBA00023136"/>
    </source>
</evidence>
<feature type="domain" description="TonB-dependent receptor plug" evidence="11">
    <location>
        <begin position="50"/>
        <end position="148"/>
    </location>
</feature>
<evidence type="ECO:0000313" key="13">
    <source>
        <dbReference type="Proteomes" id="UP000295537"/>
    </source>
</evidence>
<evidence type="ECO:0000259" key="11">
    <source>
        <dbReference type="Pfam" id="PF07715"/>
    </source>
</evidence>
<dbReference type="GO" id="GO:0009279">
    <property type="term" value="C:cell outer membrane"/>
    <property type="evidence" value="ECO:0007669"/>
    <property type="project" value="UniProtKB-SubCell"/>
</dbReference>
<dbReference type="GO" id="GO:0044718">
    <property type="term" value="P:siderophore transmembrane transport"/>
    <property type="evidence" value="ECO:0007669"/>
    <property type="project" value="TreeGrafter"/>
</dbReference>
<dbReference type="Gene3D" id="2.40.170.20">
    <property type="entry name" value="TonB-dependent receptor, beta-barrel domain"/>
    <property type="match status" value="1"/>
</dbReference>
<keyword evidence="2" id="KW-0813">Transport</keyword>
<dbReference type="InterPro" id="IPR036942">
    <property type="entry name" value="Beta-barrel_TonB_sf"/>
</dbReference>
<organism evidence="12 13">
    <name type="scientific">Nicoletella semolina</name>
    <dbReference type="NCBI Taxonomy" id="271160"/>
    <lineage>
        <taxon>Bacteria</taxon>
        <taxon>Pseudomonadati</taxon>
        <taxon>Pseudomonadota</taxon>
        <taxon>Gammaproteobacteria</taxon>
        <taxon>Pasteurellales</taxon>
        <taxon>Pasteurellaceae</taxon>
        <taxon>Nicoletella</taxon>
    </lineage>
</organism>
<dbReference type="Gene3D" id="2.170.130.10">
    <property type="entry name" value="TonB-dependent receptor, plug domain"/>
    <property type="match status" value="1"/>
</dbReference>
<keyword evidence="5 8" id="KW-0798">TonB box</keyword>
<dbReference type="OrthoDB" id="9795928at2"/>
<evidence type="ECO:0000256" key="2">
    <source>
        <dbReference type="ARBA" id="ARBA00022448"/>
    </source>
</evidence>
<evidence type="ECO:0000256" key="9">
    <source>
        <dbReference type="SAM" id="SignalP"/>
    </source>
</evidence>
<comment type="caution">
    <text evidence="12">The sequence shown here is derived from an EMBL/GenBank/DDBJ whole genome shotgun (WGS) entry which is preliminary data.</text>
</comment>
<keyword evidence="7" id="KW-0998">Cell outer membrane</keyword>
<dbReference type="EMBL" id="SLXJ01000004">
    <property type="protein sequence ID" value="TCP17823.1"/>
    <property type="molecule type" value="Genomic_DNA"/>
</dbReference>
<evidence type="ECO:0000256" key="5">
    <source>
        <dbReference type="ARBA" id="ARBA00023077"/>
    </source>
</evidence>
<sequence>MKKNAITLAFLALFSANGANANNVEQLEEIQVNASTGKTGSILNGKMNISDQVIDRSSLKTRSATLGNALAGELGVHSNPFGGGASKPIIRGQDGVRVKILQNSTDVIDVSSLSPDHVVAADTLLASQVEIVRGANTLLYSTASPAGVVNVVDGRIPNQMPFGAVIPNIEGEALVRYNTASNEIATTAGATLGIGDHLALRVEGLKRKANDYKVPHFQADKPLNYLPGSDNKSTVGTVGLSFIHDKGYLGASYSQRQDKYSIPGHIHCGSNKEHFLSFYGSGRYYLNIYPHLMSDRDYSDNPHTHCKHDHDEPSHDNPLGFQVNHEHDTPWIDMKTKRYDVRGELKQPIRGLDKIKLSLTYADYHHNEKDPGNEQTFSNYKSASRDTTLDKGSASSVFKNRGFNSRLEFFHTPTHYLSGMFGIQYQTQKSSAGEPYLPSYFESAAAFEEAQANNVNRYRPYLLVPNTNKSLSIFGLERLKLDQLTLEAAMRYEQQKTPVHYDKELLDHAYKSLTQDPNRPKVYEIESQETLDKLMAPFRQRALSYAATAAYDVTPENRISFTYSHNERIPSPMELYYHGHHLATSSFEHGNKDLVKEKSNNYELAFRHTGKNLTYKASGYYSDFDNYIFNENVQKEGNLYLRRYNQTTAKFYGLEGELNYQVHPDHTITLFGDVVRGKIGKLSPVVGKLLPTGTKHELTEDADQMRVDEDGYTVPQVIPKGRKFIPNPDYATAASCTTKTAEEWFSINEDSECLTEVNVYKNGTTTPGDEDYDKLARPATNAPRVPPIRLGFRWQGYFNENWSASLEYTKMFAQKRVSTSTIAIRPDDRNPKGCKRGDASGCKIDTYNKNNLKMVPRHVTETQTKGYNLVNAGIDYNKVIKNVDYTFSLRANNLLNEQIYIHNSFLPYVPQMGRNFVFAINAKF</sequence>
<dbReference type="Pfam" id="PF00593">
    <property type="entry name" value="TonB_dep_Rec_b-barrel"/>
    <property type="match status" value="1"/>
</dbReference>
<dbReference type="GO" id="GO:0015344">
    <property type="term" value="F:siderophore uptake transmembrane transporter activity"/>
    <property type="evidence" value="ECO:0007669"/>
    <property type="project" value="TreeGrafter"/>
</dbReference>
<dbReference type="InterPro" id="IPR000531">
    <property type="entry name" value="Beta-barrel_TonB"/>
</dbReference>
<protein>
    <submittedName>
        <fullName evidence="12">Iron complex outermembrane receptor protein</fullName>
    </submittedName>
</protein>
<comment type="subcellular location">
    <subcellularLocation>
        <location evidence="1">Cell outer membrane</location>
        <topology evidence="1">Multi-pass membrane protein</topology>
    </subcellularLocation>
</comment>
<proteinExistence type="inferred from homology"/>
<keyword evidence="6 8" id="KW-0472">Membrane</keyword>
<comment type="similarity">
    <text evidence="8">Belongs to the TonB-dependent receptor family.</text>
</comment>
<evidence type="ECO:0000259" key="10">
    <source>
        <dbReference type="Pfam" id="PF00593"/>
    </source>
</evidence>
<keyword evidence="3" id="KW-1134">Transmembrane beta strand</keyword>
<evidence type="ECO:0000256" key="3">
    <source>
        <dbReference type="ARBA" id="ARBA00022452"/>
    </source>
</evidence>